<evidence type="ECO:0000313" key="2">
    <source>
        <dbReference type="Proteomes" id="UP000034076"/>
    </source>
</evidence>
<gene>
    <name evidence="1" type="ORF">CHK_0700</name>
</gene>
<comment type="caution">
    <text evidence="1">The sequence shown here is derived from an EMBL/GenBank/DDBJ whole genome shotgun (WGS) entry which is preliminary data.</text>
</comment>
<protein>
    <submittedName>
        <fullName evidence="1">Uncharacterized protein</fullName>
    </submittedName>
</protein>
<dbReference type="RefSeq" id="WP_046442646.1">
    <property type="nucleotide sequence ID" value="NZ_LAYJ01000063.1"/>
</dbReference>
<dbReference type="EMBL" id="LAYJ01000063">
    <property type="protein sequence ID" value="KKI51815.1"/>
    <property type="molecule type" value="Genomic_DNA"/>
</dbReference>
<name>A0A0M2NNM1_9FIRM</name>
<dbReference type="Proteomes" id="UP000034076">
    <property type="component" value="Unassembled WGS sequence"/>
</dbReference>
<accession>A0A0M2NNM1</accession>
<evidence type="ECO:0000313" key="1">
    <source>
        <dbReference type="EMBL" id="KKI51815.1"/>
    </source>
</evidence>
<dbReference type="OrthoDB" id="9917490at2"/>
<sequence length="99" mass="10941">MRYADRLKRYCNQTVTLERSTGPDEWGTVGYEPPESIKVRKQGSRKLVRDAEGNTVVSGTTVFSSVEIRAQDKINGVAVISTGDWIGLDGTVCGWEAYL</sequence>
<organism evidence="1 2">
    <name type="scientific">Christensenella hongkongensis</name>
    <dbReference type="NCBI Taxonomy" id="270498"/>
    <lineage>
        <taxon>Bacteria</taxon>
        <taxon>Bacillati</taxon>
        <taxon>Bacillota</taxon>
        <taxon>Clostridia</taxon>
        <taxon>Christensenellales</taxon>
        <taxon>Christensenellaceae</taxon>
        <taxon>Christensenella</taxon>
    </lineage>
</organism>
<dbReference type="AlphaFoldDB" id="A0A0M2NNM1"/>
<proteinExistence type="predicted"/>
<reference evidence="1 2" key="1">
    <citation type="submission" date="2015-04" db="EMBL/GenBank/DDBJ databases">
        <title>Draft genome sequence of bacteremic isolate Catabacter hongkongensis type strain HKU16T.</title>
        <authorList>
            <person name="Lau S.K."/>
            <person name="Teng J.L."/>
            <person name="Huang Y."/>
            <person name="Curreem S.O."/>
            <person name="Tsui S.K."/>
            <person name="Woo P.C."/>
        </authorList>
    </citation>
    <scope>NUCLEOTIDE SEQUENCE [LARGE SCALE GENOMIC DNA]</scope>
    <source>
        <strain evidence="1 2">HKU16</strain>
    </source>
</reference>
<keyword evidence="2" id="KW-1185">Reference proteome</keyword>
<dbReference type="STRING" id="270498.CHK_0700"/>